<dbReference type="EMBL" id="VRYZ01000006">
    <property type="protein sequence ID" value="TXS90474.1"/>
    <property type="molecule type" value="Genomic_DNA"/>
</dbReference>
<accession>A0A5C8ZRP2</accession>
<dbReference type="AlphaFoldDB" id="A0A5C8ZRP2"/>
<dbReference type="RefSeq" id="WP_148065000.1">
    <property type="nucleotide sequence ID" value="NZ_VRYZ01000006.1"/>
</dbReference>
<reference evidence="2 3" key="1">
    <citation type="submission" date="2019-08" db="EMBL/GenBank/DDBJ databases">
        <title>Parahaliea maris sp. nov., isolated from the surface seawater.</title>
        <authorList>
            <person name="Liu Y."/>
        </authorList>
    </citation>
    <scope>NUCLEOTIDE SEQUENCE [LARGE SCALE GENOMIC DNA]</scope>
    <source>
        <strain evidence="2 3">S2-26</strain>
    </source>
</reference>
<evidence type="ECO:0000256" key="1">
    <source>
        <dbReference type="SAM" id="MobiDB-lite"/>
    </source>
</evidence>
<keyword evidence="3" id="KW-1185">Reference proteome</keyword>
<proteinExistence type="predicted"/>
<feature type="region of interest" description="Disordered" evidence="1">
    <location>
        <begin position="148"/>
        <end position="178"/>
    </location>
</feature>
<organism evidence="2 3">
    <name type="scientific">Parahaliea aestuarii</name>
    <dbReference type="NCBI Taxonomy" id="1852021"/>
    <lineage>
        <taxon>Bacteria</taxon>
        <taxon>Pseudomonadati</taxon>
        <taxon>Pseudomonadota</taxon>
        <taxon>Gammaproteobacteria</taxon>
        <taxon>Cellvibrionales</taxon>
        <taxon>Halieaceae</taxon>
        <taxon>Parahaliea</taxon>
    </lineage>
</organism>
<name>A0A5C8ZRP2_9GAMM</name>
<protein>
    <submittedName>
        <fullName evidence="2">Outer membrane beta-barrel protein</fullName>
    </submittedName>
</protein>
<gene>
    <name evidence="2" type="ORF">FVW59_14125</name>
</gene>
<dbReference type="OrthoDB" id="9153755at2"/>
<dbReference type="InterPro" id="IPR018759">
    <property type="entry name" value="BBP2_2"/>
</dbReference>
<dbReference type="Pfam" id="PF10082">
    <property type="entry name" value="BBP2_2"/>
    <property type="match status" value="1"/>
</dbReference>
<comment type="caution">
    <text evidence="2">The sequence shown here is derived from an EMBL/GenBank/DDBJ whole genome shotgun (WGS) entry which is preliminary data.</text>
</comment>
<evidence type="ECO:0000313" key="2">
    <source>
        <dbReference type="EMBL" id="TXS90474.1"/>
    </source>
</evidence>
<evidence type="ECO:0000313" key="3">
    <source>
        <dbReference type="Proteomes" id="UP000321933"/>
    </source>
</evidence>
<dbReference type="Proteomes" id="UP000321933">
    <property type="component" value="Unassembled WGS sequence"/>
</dbReference>
<sequence length="428" mass="48316">MPHQHAHTAPGRVTRRGERIARRRQLCAALALGCVSATATSQDGDGKWYYGPLSVAPALRAELAWDDNLFFTPDDTVSTRILRINPVVDGEYALAGQTYTLGYRGDYGRVQESSDDNYEDHTFSAGMNLDLARRHKLALDADLSLKHQGRGEGMTQGIDPDTGEIPGFDPDGEPVTEPDRFNVSSFGGDYFFGARDSGNRLKLSARARSTEYRNHRDRTRFRDHDNYQAGLTFYHQLMPATSLLLEVRGNELSYAETFAGTASLDSRETRYLIGATWDISGVTRGTVKVGSVEKNFSDAARDDFSGLDWEVDVLWLPRSYSEFQLNASRTEQETFGEGDFIDTMIYTLGWNHGWRENLQSSVSVSYTEQDYIGIDRQQDIIDYRLSLTYQWRRWLAFELGADIADSDSEVDWLMYDKNVIRVGATFSL</sequence>